<gene>
    <name evidence="1" type="ORF">OKW52_17975</name>
</gene>
<protein>
    <submittedName>
        <fullName evidence="1">Uncharacterized protein</fullName>
    </submittedName>
</protein>
<sequence length="84" mass="9486">MTQRTALITLATTMAVHHGVTHYAISMRALAKGDFFSKLIAGGDCRTATAGRLMAWFDENWPADLEWPCDIPRPQPRKKKERTQ</sequence>
<dbReference type="EMBL" id="JAPDFL010000001">
    <property type="protein sequence ID" value="MCW1934090.1"/>
    <property type="molecule type" value="Genomic_DNA"/>
</dbReference>
<dbReference type="Proteomes" id="UP001208938">
    <property type="component" value="Unassembled WGS sequence"/>
</dbReference>
<name>A0ABT3H2X1_9RHOB</name>
<keyword evidence="2" id="KW-1185">Reference proteome</keyword>
<dbReference type="RefSeq" id="WP_264506915.1">
    <property type="nucleotide sequence ID" value="NZ_JAPDFL010000001.1"/>
</dbReference>
<proteinExistence type="predicted"/>
<accession>A0ABT3H2X1</accession>
<evidence type="ECO:0000313" key="2">
    <source>
        <dbReference type="Proteomes" id="UP001208938"/>
    </source>
</evidence>
<comment type="caution">
    <text evidence="1">The sequence shown here is derived from an EMBL/GenBank/DDBJ whole genome shotgun (WGS) entry which is preliminary data.</text>
</comment>
<reference evidence="1 2" key="1">
    <citation type="submission" date="2022-10" db="EMBL/GenBank/DDBJ databases">
        <title>Pararhodobacter sp. nov., isolated from marine algae.</title>
        <authorList>
            <person name="Choi B.J."/>
            <person name="Kim J.M."/>
            <person name="Lee J.K."/>
            <person name="Choi D.G."/>
            <person name="Jeon C.O."/>
        </authorList>
    </citation>
    <scope>NUCLEOTIDE SEQUENCE [LARGE SCALE GENOMIC DNA]</scope>
    <source>
        <strain evidence="1 2">ZQ420</strain>
    </source>
</reference>
<evidence type="ECO:0000313" key="1">
    <source>
        <dbReference type="EMBL" id="MCW1934090.1"/>
    </source>
</evidence>
<organism evidence="1 2">
    <name type="scientific">Pararhodobacter zhoushanensis</name>
    <dbReference type="NCBI Taxonomy" id="2479545"/>
    <lineage>
        <taxon>Bacteria</taxon>
        <taxon>Pseudomonadati</taxon>
        <taxon>Pseudomonadota</taxon>
        <taxon>Alphaproteobacteria</taxon>
        <taxon>Rhodobacterales</taxon>
        <taxon>Paracoccaceae</taxon>
        <taxon>Pararhodobacter</taxon>
    </lineage>
</organism>